<evidence type="ECO:0000256" key="3">
    <source>
        <dbReference type="SAM" id="Coils"/>
    </source>
</evidence>
<dbReference type="RefSeq" id="XP_010501528.1">
    <property type="nucleotide sequence ID" value="XM_010503226.1"/>
</dbReference>
<feature type="chain" id="PRO_5045906015" evidence="5">
    <location>
        <begin position="35"/>
        <end position="674"/>
    </location>
</feature>
<feature type="region of interest" description="Disordered" evidence="4">
    <location>
        <begin position="368"/>
        <end position="395"/>
    </location>
</feature>
<sequence>MAFVATILLDFSSFGCIRCFLLLLLLSILTSVQSSSKPSDFFSSSTQLRWSVLRKKKKKKMDRKSWPWKKKSSEKAATVTEVLDQENGKKPNYIQISFDQYSNLNGLKDEVKNYEEKVTKLEDQIKDLDLKLSTANADITAKEVLVKQHSKVAEEAVTGWEKAEAEASALKTHLETVTLAKLTVEDRAAHLDGALKECMRQIRSLKEENEQKLHDVISTKTNQMDNLRAEFESRIGEYEQELLRCGAENDALSRSLQERSNMLMRISEEKSQAESEIEHLKNNIESCEREINTLKYENHVITKELEIRNEEKNMSMRSAEAANKQHLEGVKKIAKLEAECQRLRTLVRKKLPGPAALAQMKMEVESLGRDYGQQDHRQRRSPARPSSPLMSPMSHMSQVSEFSLDNMQKFHKENDLLTERLLAMEEETKMLKEALAKRNSELQVSRNLCAKTSNRLQALEAQMMSKSPTKRGFEMPAEIFSRQNASNPPSMASMSEDGNEDGRSIAGSLMSEFSQSNKNNGKIKKTESANQLELMDDFLEMEKLACLPNGSNANGSTDHSSADSDAEIQPATQLKKRISNVLQSLPKDAAFEKILAEIRCAVEDAGVKLPSKCNGPNVNGLTEEKEIAISNETTEEKVSVSEVIITQELADALSQILQFVTYLSKEATACSEFA</sequence>
<dbReference type="PANTHER" id="PTHR31580">
    <property type="entry name" value="FILAMENT-LIKE PLANT PROTEIN 4"/>
    <property type="match status" value="1"/>
</dbReference>
<feature type="compositionally biased region" description="Low complexity" evidence="4">
    <location>
        <begin position="383"/>
        <end position="395"/>
    </location>
</feature>
<evidence type="ECO:0000256" key="2">
    <source>
        <dbReference type="ARBA" id="ARBA00023054"/>
    </source>
</evidence>
<gene>
    <name evidence="7" type="primary">LOC104778791</name>
</gene>
<feature type="coiled-coil region" evidence="3">
    <location>
        <begin position="256"/>
        <end position="297"/>
    </location>
</feature>
<evidence type="ECO:0000313" key="7">
    <source>
        <dbReference type="RefSeq" id="XP_010501528.1"/>
    </source>
</evidence>
<proteinExistence type="inferred from homology"/>
<keyword evidence="2 3" id="KW-0175">Coiled coil</keyword>
<evidence type="ECO:0000313" key="6">
    <source>
        <dbReference type="Proteomes" id="UP000694864"/>
    </source>
</evidence>
<feature type="compositionally biased region" description="Polar residues" evidence="4">
    <location>
        <begin position="483"/>
        <end position="493"/>
    </location>
</feature>
<feature type="coiled-coil region" evidence="3">
    <location>
        <begin position="104"/>
        <end position="138"/>
    </location>
</feature>
<evidence type="ECO:0000256" key="1">
    <source>
        <dbReference type="ARBA" id="ARBA00005921"/>
    </source>
</evidence>
<keyword evidence="5" id="KW-0732">Signal</keyword>
<accession>A0ABM0YIR4</accession>
<dbReference type="PANTHER" id="PTHR31580:SF43">
    <property type="entry name" value="FILAMENT-LIKE PLANT PROTEIN 4"/>
    <property type="match status" value="1"/>
</dbReference>
<feature type="signal peptide" evidence="5">
    <location>
        <begin position="1"/>
        <end position="34"/>
    </location>
</feature>
<feature type="coiled-coil region" evidence="3">
    <location>
        <begin position="407"/>
        <end position="462"/>
    </location>
</feature>
<dbReference type="GeneID" id="104778791"/>
<protein>
    <submittedName>
        <fullName evidence="7">Filament-like plant protein 4</fullName>
    </submittedName>
</protein>
<dbReference type="InterPro" id="IPR008587">
    <property type="entry name" value="FPP_plant"/>
</dbReference>
<feature type="coiled-coil region" evidence="3">
    <location>
        <begin position="188"/>
        <end position="215"/>
    </location>
</feature>
<name>A0ABM0YIR4_CAMSA</name>
<feature type="region of interest" description="Disordered" evidence="4">
    <location>
        <begin position="483"/>
        <end position="505"/>
    </location>
</feature>
<comment type="similarity">
    <text evidence="1">Belongs to the FPP family.</text>
</comment>
<reference evidence="6" key="1">
    <citation type="journal article" date="2014" name="Nat. Commun.">
        <title>The emerging biofuel crop Camelina sativa retains a highly undifferentiated hexaploid genome structure.</title>
        <authorList>
            <person name="Kagale S."/>
            <person name="Koh C."/>
            <person name="Nixon J."/>
            <person name="Bollina V."/>
            <person name="Clarke W.E."/>
            <person name="Tuteja R."/>
            <person name="Spillane C."/>
            <person name="Robinson S.J."/>
            <person name="Links M.G."/>
            <person name="Clarke C."/>
            <person name="Higgins E.E."/>
            <person name="Huebert T."/>
            <person name="Sharpe A.G."/>
            <person name="Parkin I.A."/>
        </authorList>
    </citation>
    <scope>NUCLEOTIDE SEQUENCE [LARGE SCALE GENOMIC DNA]</scope>
    <source>
        <strain evidence="6">cv. DH55</strain>
    </source>
</reference>
<dbReference type="Pfam" id="PF05911">
    <property type="entry name" value="FPP"/>
    <property type="match status" value="1"/>
</dbReference>
<reference evidence="7" key="2">
    <citation type="submission" date="2025-08" db="UniProtKB">
        <authorList>
            <consortium name="RefSeq"/>
        </authorList>
    </citation>
    <scope>IDENTIFICATION</scope>
    <source>
        <tissue evidence="7">Leaf</tissue>
    </source>
</reference>
<evidence type="ECO:0000256" key="4">
    <source>
        <dbReference type="SAM" id="MobiDB-lite"/>
    </source>
</evidence>
<organism evidence="6 7">
    <name type="scientific">Camelina sativa</name>
    <name type="common">False flax</name>
    <name type="synonym">Myagrum sativum</name>
    <dbReference type="NCBI Taxonomy" id="90675"/>
    <lineage>
        <taxon>Eukaryota</taxon>
        <taxon>Viridiplantae</taxon>
        <taxon>Streptophyta</taxon>
        <taxon>Embryophyta</taxon>
        <taxon>Tracheophyta</taxon>
        <taxon>Spermatophyta</taxon>
        <taxon>Magnoliopsida</taxon>
        <taxon>eudicotyledons</taxon>
        <taxon>Gunneridae</taxon>
        <taxon>Pentapetalae</taxon>
        <taxon>rosids</taxon>
        <taxon>malvids</taxon>
        <taxon>Brassicales</taxon>
        <taxon>Brassicaceae</taxon>
        <taxon>Camelineae</taxon>
        <taxon>Camelina</taxon>
    </lineage>
</organism>
<evidence type="ECO:0000256" key="5">
    <source>
        <dbReference type="SAM" id="SignalP"/>
    </source>
</evidence>
<dbReference type="Proteomes" id="UP000694864">
    <property type="component" value="Chromosome 3"/>
</dbReference>
<keyword evidence="6" id="KW-1185">Reference proteome</keyword>
<dbReference type="Gene3D" id="1.10.287.1490">
    <property type="match status" value="1"/>
</dbReference>